<dbReference type="EMBL" id="CANHGI010000002">
    <property type="protein sequence ID" value="CAI5442618.1"/>
    <property type="molecule type" value="Genomic_DNA"/>
</dbReference>
<gene>
    <name evidence="2" type="ORF">CAMP_LOCUS5255</name>
</gene>
<comment type="caution">
    <text evidence="2">The sequence shown here is derived from an EMBL/GenBank/DDBJ whole genome shotgun (WGS) entry which is preliminary data.</text>
</comment>
<evidence type="ECO:0000259" key="1">
    <source>
        <dbReference type="Pfam" id="PF07735"/>
    </source>
</evidence>
<evidence type="ECO:0000313" key="3">
    <source>
        <dbReference type="Proteomes" id="UP001152747"/>
    </source>
</evidence>
<dbReference type="Pfam" id="PF07735">
    <property type="entry name" value="FBA_2"/>
    <property type="match status" value="1"/>
</dbReference>
<evidence type="ECO:0000313" key="2">
    <source>
        <dbReference type="EMBL" id="CAI5442618.1"/>
    </source>
</evidence>
<protein>
    <recommendedName>
        <fullName evidence="1">Sdz-33 F-box domain-containing protein</fullName>
    </recommendedName>
</protein>
<organism evidence="2 3">
    <name type="scientific">Caenorhabditis angaria</name>
    <dbReference type="NCBI Taxonomy" id="860376"/>
    <lineage>
        <taxon>Eukaryota</taxon>
        <taxon>Metazoa</taxon>
        <taxon>Ecdysozoa</taxon>
        <taxon>Nematoda</taxon>
        <taxon>Chromadorea</taxon>
        <taxon>Rhabditida</taxon>
        <taxon>Rhabditina</taxon>
        <taxon>Rhabditomorpha</taxon>
        <taxon>Rhabditoidea</taxon>
        <taxon>Rhabditidae</taxon>
        <taxon>Peloderinae</taxon>
        <taxon>Caenorhabditis</taxon>
    </lineage>
</organism>
<feature type="domain" description="Sdz-33 F-box" evidence="1">
    <location>
        <begin position="171"/>
        <end position="224"/>
    </location>
</feature>
<dbReference type="InterPro" id="IPR012885">
    <property type="entry name" value="F-box_Sdz-33"/>
</dbReference>
<dbReference type="AlphaFoldDB" id="A0A9P1IDH2"/>
<proteinExistence type="predicted"/>
<reference evidence="2" key="1">
    <citation type="submission" date="2022-11" db="EMBL/GenBank/DDBJ databases">
        <authorList>
            <person name="Kikuchi T."/>
        </authorList>
    </citation>
    <scope>NUCLEOTIDE SEQUENCE</scope>
    <source>
        <strain evidence="2">PS1010</strain>
    </source>
</reference>
<accession>A0A9P1IDH2</accession>
<keyword evidence="3" id="KW-1185">Reference proteome</keyword>
<dbReference type="Proteomes" id="UP001152747">
    <property type="component" value="Unassembled WGS sequence"/>
</dbReference>
<name>A0A9P1IDH2_9PELO</name>
<sequence>MEPAYKRLRFAPTKKIANWSSLSEKVQQIVVDKMDCKTRCKFAICSNSSKTMAYNSENYVYGIGVFNKYQDTVNIKVYHAEDELSYQIMFKKAGAITQVYNFGSDDMLIWNEKNLKMFQVKVLDKFPFGEFNLLSTEKLEKVSILCEDQGDDLLWHECVTVDMLSRVTKLVELHDASLQIEDICKLRADKISLYPASLSAEEVNQFLKKWVNGELHENLRKFHFKIDRYSVMNNKELIEGLRVFDFSHTPYFIMKFSLRSLARPGKIAKIHNTENAFFMIICEDENPVAADLGIIPNIYDPSEPGHLEMMLAHLNGERELDNLGDMDNYFEESDEEFDTFW</sequence>